<reference evidence="3 5" key="2">
    <citation type="submission" date="2018-09" db="EMBL/GenBank/DDBJ databases">
        <title>Genomic Encyclopedia of Archaeal and Bacterial Type Strains, Phase II (KMG-II): from individual species to whole genera.</title>
        <authorList>
            <person name="Goeker M."/>
        </authorList>
    </citation>
    <scope>NUCLEOTIDE SEQUENCE [LARGE SCALE GENOMIC DNA]</scope>
    <source>
        <strain evidence="3 5">DSM 16337</strain>
    </source>
</reference>
<evidence type="ECO:0000313" key="4">
    <source>
        <dbReference type="Proteomes" id="UP000225605"/>
    </source>
</evidence>
<comment type="caution">
    <text evidence="2">The sequence shown here is derived from an EMBL/GenBank/DDBJ whole genome shotgun (WGS) entry which is preliminary data.</text>
</comment>
<dbReference type="Proteomes" id="UP000283568">
    <property type="component" value="Unassembled WGS sequence"/>
</dbReference>
<evidence type="ECO:0000313" key="5">
    <source>
        <dbReference type="Proteomes" id="UP000283568"/>
    </source>
</evidence>
<evidence type="ECO:0000313" key="2">
    <source>
        <dbReference type="EMBL" id="PHM25620.1"/>
    </source>
</evidence>
<dbReference type="Gene3D" id="3.40.630.30">
    <property type="match status" value="1"/>
</dbReference>
<organism evidence="2 4">
    <name type="scientific">Xenorhabdus ehlersii</name>
    <dbReference type="NCBI Taxonomy" id="290111"/>
    <lineage>
        <taxon>Bacteria</taxon>
        <taxon>Pseudomonadati</taxon>
        <taxon>Pseudomonadota</taxon>
        <taxon>Gammaproteobacteria</taxon>
        <taxon>Enterobacterales</taxon>
        <taxon>Morganellaceae</taxon>
        <taxon>Xenorhabdus</taxon>
    </lineage>
</organism>
<feature type="domain" description="N-acetyltransferase" evidence="1">
    <location>
        <begin position="2"/>
        <end position="186"/>
    </location>
</feature>
<proteinExistence type="predicted"/>
<dbReference type="AlphaFoldDB" id="A0A2D0IUP4"/>
<dbReference type="Pfam" id="PF00583">
    <property type="entry name" value="Acetyltransf_1"/>
    <property type="match status" value="1"/>
</dbReference>
<keyword evidence="5" id="KW-1185">Reference proteome</keyword>
<keyword evidence="2" id="KW-0808">Transferase</keyword>
<reference evidence="2 4" key="1">
    <citation type="journal article" date="2017" name="Nat. Microbiol.">
        <title>Natural product diversity associated with the nematode symbionts Photorhabdus and Xenorhabdus.</title>
        <authorList>
            <person name="Tobias N.J."/>
            <person name="Wolff H."/>
            <person name="Djahanschiri B."/>
            <person name="Grundmann F."/>
            <person name="Kronenwerth M."/>
            <person name="Shi Y.M."/>
            <person name="Simonyi S."/>
            <person name="Grun P."/>
            <person name="Shapiro-Ilan D."/>
            <person name="Pidot S.J."/>
            <person name="Stinear T.P."/>
            <person name="Ebersberger I."/>
            <person name="Bode H.B."/>
        </authorList>
    </citation>
    <scope>NUCLEOTIDE SEQUENCE [LARGE SCALE GENOMIC DNA]</scope>
    <source>
        <strain evidence="2 4">DSM 16337</strain>
    </source>
</reference>
<dbReference type="CDD" id="cd04301">
    <property type="entry name" value="NAT_SF"/>
    <property type="match status" value="1"/>
</dbReference>
<accession>A0A2D0IUP4</accession>
<protein>
    <submittedName>
        <fullName evidence="2">GNAT family acetyltransferase</fullName>
    </submittedName>
    <submittedName>
        <fullName evidence="3">Ribosomal protein S18 acetylase RimI-like enzyme</fullName>
    </submittedName>
</protein>
<dbReference type="OrthoDB" id="6864670at2"/>
<evidence type="ECO:0000259" key="1">
    <source>
        <dbReference type="PROSITE" id="PS51186"/>
    </source>
</evidence>
<dbReference type="SUPFAM" id="SSF55729">
    <property type="entry name" value="Acyl-CoA N-acyltransferases (Nat)"/>
    <property type="match status" value="1"/>
</dbReference>
<dbReference type="RefSeq" id="WP_099131800.1">
    <property type="nucleotide sequence ID" value="NZ_CAWNOJ010000064.1"/>
</dbReference>
<dbReference type="EMBL" id="RAQI01000001">
    <property type="protein sequence ID" value="RKE93513.1"/>
    <property type="molecule type" value="Genomic_DNA"/>
</dbReference>
<dbReference type="PROSITE" id="PS51186">
    <property type="entry name" value="GNAT"/>
    <property type="match status" value="1"/>
</dbReference>
<dbReference type="Proteomes" id="UP000225605">
    <property type="component" value="Unassembled WGS sequence"/>
</dbReference>
<sequence>MLTIRDATIKDATRLSWLLETSYRFHFSYLWHDQDELEEYIAGECSIEKILTSLQSPDHKWFIAESQHAIGSNIITPQNTSYANIVGFSKIILNQPVPDKDFTGIYLHKLYLMPKLTRQKYGDHLFDHVVKFGHEQRQKWLWLEVLEQNTSAIKFYVRKGLKQQKDIIFSSAKQQSIMHIMTKKLSNS</sequence>
<dbReference type="InterPro" id="IPR000182">
    <property type="entry name" value="GNAT_dom"/>
</dbReference>
<dbReference type="InterPro" id="IPR016181">
    <property type="entry name" value="Acyl_CoA_acyltransferase"/>
</dbReference>
<gene>
    <name evidence="3" type="ORF">BDE27_1258</name>
    <name evidence="2" type="ORF">Xehl_01247</name>
</gene>
<dbReference type="EMBL" id="NIBT01000005">
    <property type="protein sequence ID" value="PHM25620.1"/>
    <property type="molecule type" value="Genomic_DNA"/>
</dbReference>
<evidence type="ECO:0000313" key="3">
    <source>
        <dbReference type="EMBL" id="RKE93513.1"/>
    </source>
</evidence>
<dbReference type="GO" id="GO:0016747">
    <property type="term" value="F:acyltransferase activity, transferring groups other than amino-acyl groups"/>
    <property type="evidence" value="ECO:0007669"/>
    <property type="project" value="InterPro"/>
</dbReference>
<name>A0A2D0IUP4_9GAMM</name>